<dbReference type="Gene3D" id="1.10.1200.10">
    <property type="entry name" value="ACP-like"/>
    <property type="match status" value="2"/>
</dbReference>
<dbReference type="PANTHER" id="PTHR45527">
    <property type="entry name" value="NONRIBOSOMAL PEPTIDE SYNTHETASE"/>
    <property type="match status" value="1"/>
</dbReference>
<dbReference type="GO" id="GO:0043041">
    <property type="term" value="P:amino acid activation for nonribosomal peptide biosynthetic process"/>
    <property type="evidence" value="ECO:0007669"/>
    <property type="project" value="TreeGrafter"/>
</dbReference>
<dbReference type="InterPro" id="IPR009081">
    <property type="entry name" value="PP-bd_ACP"/>
</dbReference>
<dbReference type="InterPro" id="IPR045851">
    <property type="entry name" value="AMP-bd_C_sf"/>
</dbReference>
<feature type="domain" description="Carrier" evidence="5">
    <location>
        <begin position="1516"/>
        <end position="1591"/>
    </location>
</feature>
<dbReference type="RefSeq" id="XP_025547742.1">
    <property type="nucleotide sequence ID" value="XM_025698611.1"/>
</dbReference>
<dbReference type="SUPFAM" id="SSF47336">
    <property type="entry name" value="ACP-like"/>
    <property type="match status" value="2"/>
</dbReference>
<gene>
    <name evidence="6" type="ORF">BO97DRAFT_446073</name>
</gene>
<dbReference type="PANTHER" id="PTHR45527:SF11">
    <property type="entry name" value="NONRIBOSOMAL PEPTIDE SYNTHETASE 5"/>
    <property type="match status" value="1"/>
</dbReference>
<sequence length="2044" mass="226995">MLSTSSQSLLELLSQVVQDFPDDKAVEEASGTYLTYRQLDHESTLLAHCLRRHGIQPGQIIPLLTSHCVHMVVGIVGILKVGAVYVPVDEERVSSDRWHFILEQTRASLAIQTGSNAPFDGVETVRLPLDQTNESDITCTSIDTSEHDCWEDLLCIIFTSGTTNKPKGVRVRQASVAKFVSSSPFNYDLRPRDRVLLALSVEFDACMGTLFNVICSGSTVVLADRYNFQTRAKECNVIVATPSMLQALASPKEESYPDVTKLVIGGETPSQKLLEAWSTLGVPVWIAYGPTEATCAVLTSQLIADPATGQYRPTWFDQVISGTTVLLMTENLMPIEETGQDGEICISGQCLSAGYLHNETLEKQRFVEYEESRLYRTGDVARWVNTGDGQKVLELRGRQDRTTKVRGFLVNLEQDVDQGLIQSDAAVEAVFSLMIDQQLCTAVVGSQLDTEKLISSWREKAPPFMVPDHIFQLDALPTTLNGKIDPRELARILEAKLSQYSQLTPHPTTHSLRDIITQGLCDILHCAPFRIDQSQSFIALGGHSLAAAKLSTYLRRHGYQIPAHDILLHSSLESLIAKYEQQRPETEQMISRDNVTSGVLSSLQSIMVLETLENSSANGIRYTSYYRTKDIAKLKAAWQKVASVEPLFRTVFRTSGTHLVQELEQDPAFLWDEVVASSYEEVNAHLEAVSKTTGLGTRFLVLHLTKDGRPMGESMLVWAVHHALIDGYSASLIFTKLDAALQDQPFQASIPYTQAAMDLCALQEAMADDIESFWKDQNNRYSAAAGDLLFSHACGPAETPRRKEHTIEFDISPEFVSRQARQLSITPATFFYAAWASLLSSYLNSTTVIFGAVLSGRNLPFSWASSVIGPLINTLPFQCQVNRSVNNSGFLQEMHGLMQELSRFQLSDRPSDVPRFTTVMTVQYAGLQEGTTALPPIRTPSVQNMTDAPLTVVVDMSLNQIRFLYQDDQFPSQTVQDIGVIYNNLLRALTIDSEDMLGTCLAQGLSSKMHQRLRRWGNHDLDSTHTSNEGHTLTSLWKGVVEANGTSIAVAKNSKTITYAELAFAATRVASMIQLLAEPGDVVAIFADRSINWIIGVWACMVANTVYCPVDASYPMAYQARLLQQSKAAVLLLPHQSSLQHADIAPITIAIDKVLQSSIRPVREPWRVQRSSDAAYLCFTSGSTGVPKGVLCEHRGVVAYHSALETRLHSEPGRRIAQVLSTAFDGAIHEIFATLCYGGTLVLRKDDRDMFSHIRDVDVATLSPSVAAELDPNEFPNLEYVYLVGEPVPQRLVDRWATTKRTLYNGYGPTETTIIVCQQKLRAGAPVNIGPPVPTARLYILNDHFELQPPGAIGHIFVAGTQVSRGYFNLPDLTASEFMLDPFVRGAGHERMYRTGDVGFWDEEGNVQLCGRIDRQVKSRGYRVNLDDVAHAAYQAMPSIRKAAATAEDTSIILFVEPADVNTHELQTRLRSTLAPHAVPRRIVALRSLPLTTNGKIDVKGLVAPESDSPQDKECQTTSELITAQWRQLLKLDSSTDISGSDDFVGLGGNSILQLKLAARIRSTFGIPISIQHIISSPTLKDMVGAVERQIGISSSQNNLSDAVESLTLTPTSASPTEISWIQRYIDSQCQSSFNVSYTASLPKSIDLRKMGNALETVLNRHHILRSRFTNLRGPIRREIAPELIRVAFTQALPLDQVINKPFSLTSEESLVTALIAPDCMVLTISHILCDLTALNTILDEVTQCYHGQSLGPVAREYFDVTIWNEPISEDNRTFWQEYLHGLDIHRSRTTQKRTYQGTWQILQVPDSTFQKLIAYSTKEGITLHQFSLAVTSLVLHVLCDREDVVIGSPYMNRPGIEDQGVVGLFLEPLPVRIARVPKNSSARTIDFLQYVRSAAQSALAHAIPWHQLMELFQLPFPSDRDEIFDCAVSFLDERDRSEHLAIDGVVSQDVWSQGAKFSVLFEWHASATGLFLRCEYETDRFSKEYISVLERMILESLEQLLEPNALLADVKEVLRQSLKHDCEELGLEVSQVCSIAREFMMGS</sequence>
<proteinExistence type="inferred from homology"/>
<dbReference type="Pfam" id="PF13193">
    <property type="entry name" value="AMP-binding_C"/>
    <property type="match status" value="1"/>
</dbReference>
<evidence type="ECO:0000256" key="2">
    <source>
        <dbReference type="ARBA" id="ARBA00022553"/>
    </source>
</evidence>
<dbReference type="EMBL" id="KZ824312">
    <property type="protein sequence ID" value="RAL08588.1"/>
    <property type="molecule type" value="Genomic_DNA"/>
</dbReference>
<dbReference type="Pfam" id="PF00550">
    <property type="entry name" value="PP-binding"/>
    <property type="match status" value="2"/>
</dbReference>
<dbReference type="GO" id="GO:0005737">
    <property type="term" value="C:cytoplasm"/>
    <property type="evidence" value="ECO:0007669"/>
    <property type="project" value="TreeGrafter"/>
</dbReference>
<dbReference type="Gene3D" id="3.40.50.12780">
    <property type="entry name" value="N-terminal domain of ligase-like"/>
    <property type="match status" value="2"/>
</dbReference>
<dbReference type="Pfam" id="PF00501">
    <property type="entry name" value="AMP-binding"/>
    <property type="match status" value="2"/>
</dbReference>
<dbReference type="PROSITE" id="PS00012">
    <property type="entry name" value="PHOSPHOPANTETHEINE"/>
    <property type="match status" value="1"/>
</dbReference>
<dbReference type="SMR" id="A0A395HP12"/>
<dbReference type="Gene3D" id="3.30.559.30">
    <property type="entry name" value="Nonribosomal peptide synthetase, condensation domain"/>
    <property type="match status" value="2"/>
</dbReference>
<dbReference type="STRING" id="1450537.A0A395HP12"/>
<comment type="similarity">
    <text evidence="4">Belongs to the NRP synthetase family.</text>
</comment>
<accession>A0A395HP12</accession>
<dbReference type="InterPro" id="IPR023213">
    <property type="entry name" value="CAT-like_dom_sf"/>
</dbReference>
<dbReference type="Pfam" id="PF00668">
    <property type="entry name" value="Condensation"/>
    <property type="match status" value="2"/>
</dbReference>
<feature type="domain" description="Carrier" evidence="5">
    <location>
        <begin position="507"/>
        <end position="583"/>
    </location>
</feature>
<keyword evidence="7" id="KW-1185">Reference proteome</keyword>
<evidence type="ECO:0000259" key="5">
    <source>
        <dbReference type="PROSITE" id="PS50075"/>
    </source>
</evidence>
<dbReference type="PROSITE" id="PS50075">
    <property type="entry name" value="CARRIER"/>
    <property type="match status" value="2"/>
</dbReference>
<dbReference type="InterPro" id="IPR020806">
    <property type="entry name" value="PKS_PP-bd"/>
</dbReference>
<dbReference type="Gene3D" id="3.30.559.10">
    <property type="entry name" value="Chloramphenicol acetyltransferase-like domain"/>
    <property type="match status" value="2"/>
</dbReference>
<keyword evidence="2" id="KW-0597">Phosphoprotein</keyword>
<evidence type="ECO:0000313" key="7">
    <source>
        <dbReference type="Proteomes" id="UP000248961"/>
    </source>
</evidence>
<evidence type="ECO:0000256" key="3">
    <source>
        <dbReference type="ARBA" id="ARBA00022598"/>
    </source>
</evidence>
<evidence type="ECO:0000256" key="1">
    <source>
        <dbReference type="ARBA" id="ARBA00022450"/>
    </source>
</evidence>
<dbReference type="GO" id="GO:0016874">
    <property type="term" value="F:ligase activity"/>
    <property type="evidence" value="ECO:0007669"/>
    <property type="project" value="UniProtKB-KW"/>
</dbReference>
<dbReference type="CDD" id="cd19537">
    <property type="entry name" value="C_NRPS-like"/>
    <property type="match status" value="1"/>
</dbReference>
<dbReference type="InterPro" id="IPR025110">
    <property type="entry name" value="AMP-bd_C"/>
</dbReference>
<dbReference type="GeneID" id="37202900"/>
<dbReference type="SMART" id="SM00823">
    <property type="entry name" value="PKS_PP"/>
    <property type="match status" value="1"/>
</dbReference>
<dbReference type="InterPro" id="IPR020845">
    <property type="entry name" value="AMP-binding_CS"/>
</dbReference>
<evidence type="ECO:0000256" key="4">
    <source>
        <dbReference type="ARBA" id="ARBA00029454"/>
    </source>
</evidence>
<name>A0A395HP12_ASPHC</name>
<dbReference type="Gene3D" id="3.30.300.30">
    <property type="match status" value="2"/>
</dbReference>
<evidence type="ECO:0000313" key="6">
    <source>
        <dbReference type="EMBL" id="RAL08588.1"/>
    </source>
</evidence>
<dbReference type="InterPro" id="IPR010071">
    <property type="entry name" value="AA_adenyl_dom"/>
</dbReference>
<dbReference type="GO" id="GO:0044550">
    <property type="term" value="P:secondary metabolite biosynthetic process"/>
    <property type="evidence" value="ECO:0007669"/>
    <property type="project" value="TreeGrafter"/>
</dbReference>
<reference evidence="6 7" key="1">
    <citation type="submission" date="2018-02" db="EMBL/GenBank/DDBJ databases">
        <title>The genomes of Aspergillus section Nigri reveals drivers in fungal speciation.</title>
        <authorList>
            <consortium name="DOE Joint Genome Institute"/>
            <person name="Vesth T.C."/>
            <person name="Nybo J."/>
            <person name="Theobald S."/>
            <person name="Brandl J."/>
            <person name="Frisvad J.C."/>
            <person name="Nielsen K.F."/>
            <person name="Lyhne E.K."/>
            <person name="Kogle M.E."/>
            <person name="Kuo A."/>
            <person name="Riley R."/>
            <person name="Clum A."/>
            <person name="Nolan M."/>
            <person name="Lipzen A."/>
            <person name="Salamov A."/>
            <person name="Henrissat B."/>
            <person name="Wiebenga A."/>
            <person name="De vries R.P."/>
            <person name="Grigoriev I.V."/>
            <person name="Mortensen U.H."/>
            <person name="Andersen M.R."/>
            <person name="Baker S.E."/>
        </authorList>
    </citation>
    <scope>NUCLEOTIDE SEQUENCE [LARGE SCALE GENOMIC DNA]</scope>
    <source>
        <strain evidence="6 7">CBS 101889</strain>
    </source>
</reference>
<dbReference type="SUPFAM" id="SSF52777">
    <property type="entry name" value="CoA-dependent acyltransferases"/>
    <property type="match status" value="4"/>
</dbReference>
<organism evidence="6 7">
    <name type="scientific">Aspergillus homomorphus (strain CBS 101889)</name>
    <dbReference type="NCBI Taxonomy" id="1450537"/>
    <lineage>
        <taxon>Eukaryota</taxon>
        <taxon>Fungi</taxon>
        <taxon>Dikarya</taxon>
        <taxon>Ascomycota</taxon>
        <taxon>Pezizomycotina</taxon>
        <taxon>Eurotiomycetes</taxon>
        <taxon>Eurotiomycetidae</taxon>
        <taxon>Eurotiales</taxon>
        <taxon>Aspergillaceae</taxon>
        <taxon>Aspergillus</taxon>
        <taxon>Aspergillus subgen. Circumdati</taxon>
    </lineage>
</organism>
<dbReference type="OrthoDB" id="416786at2759"/>
<dbReference type="Proteomes" id="UP000248961">
    <property type="component" value="Unassembled WGS sequence"/>
</dbReference>
<dbReference type="NCBIfam" id="TIGR01733">
    <property type="entry name" value="AA-adenyl-dom"/>
    <property type="match status" value="1"/>
</dbReference>
<protein>
    <submittedName>
        <fullName evidence="6">Acetyl-CoA synthetase-like protein</fullName>
    </submittedName>
</protein>
<dbReference type="PROSITE" id="PS00455">
    <property type="entry name" value="AMP_BINDING"/>
    <property type="match status" value="1"/>
</dbReference>
<dbReference type="VEuPathDB" id="FungiDB:BO97DRAFT_446073"/>
<dbReference type="InterPro" id="IPR036736">
    <property type="entry name" value="ACP-like_sf"/>
</dbReference>
<dbReference type="GO" id="GO:0031177">
    <property type="term" value="F:phosphopantetheine binding"/>
    <property type="evidence" value="ECO:0007669"/>
    <property type="project" value="InterPro"/>
</dbReference>
<dbReference type="SUPFAM" id="SSF56801">
    <property type="entry name" value="Acetyl-CoA synthetase-like"/>
    <property type="match status" value="2"/>
</dbReference>
<keyword evidence="1" id="KW-0596">Phosphopantetheine</keyword>
<keyword evidence="3" id="KW-0436">Ligase</keyword>
<dbReference type="InterPro" id="IPR001242">
    <property type="entry name" value="Condensation_dom"/>
</dbReference>
<dbReference type="InterPro" id="IPR000873">
    <property type="entry name" value="AMP-dep_synth/lig_dom"/>
</dbReference>
<dbReference type="InterPro" id="IPR006162">
    <property type="entry name" value="Ppantetheine_attach_site"/>
</dbReference>
<dbReference type="InterPro" id="IPR042099">
    <property type="entry name" value="ANL_N_sf"/>
</dbReference>